<dbReference type="Proteomes" id="UP000320858">
    <property type="component" value="Unassembled WGS sequence"/>
</dbReference>
<reference evidence="1 2" key="1">
    <citation type="journal article" date="2019" name="Appl. Microbiol. Biotechnol.">
        <title>Differential efficiency of wild type rhizogenic strains for rol gene transformation of plants.</title>
        <authorList>
            <person name="Desmet S."/>
            <person name="De Keyser E."/>
            <person name="Van Vaerenbergh J."/>
            <person name="Baeyen S."/>
            <person name="Van Huylenbroeck J."/>
            <person name="Geelen D."/>
            <person name="Dhooghe E."/>
        </authorList>
    </citation>
    <scope>NUCLEOTIDE SEQUENCE [LARGE SCALE GENOMIC DNA]</scope>
    <source>
        <strain evidence="1 2">B 4.1</strain>
    </source>
</reference>
<organism evidence="1 2">
    <name type="scientific">Rhizobium rhizogenes</name>
    <name type="common">Agrobacterium rhizogenes</name>
    <dbReference type="NCBI Taxonomy" id="359"/>
    <lineage>
        <taxon>Bacteria</taxon>
        <taxon>Pseudomonadati</taxon>
        <taxon>Pseudomonadota</taxon>
        <taxon>Alphaproteobacteria</taxon>
        <taxon>Hyphomicrobiales</taxon>
        <taxon>Rhizobiaceae</taxon>
        <taxon>Rhizobium/Agrobacterium group</taxon>
        <taxon>Rhizobium</taxon>
    </lineage>
</organism>
<accession>A0AA94VH52</accession>
<sequence>MSDIQTSASKAAWLPCYIMSCSRGQKCPLSGHQRWREKCVRLQRHRVTFLAKLSPFLVPHFRFRPLSARIASRPAPTSKRLASTARLSTRFSSKLIIVCSEATSPRSCVYVGGP</sequence>
<gene>
    <name evidence="1" type="ORF">EXN24_11110</name>
</gene>
<dbReference type="AlphaFoldDB" id="A0AA94VH52"/>
<proteinExistence type="predicted"/>
<protein>
    <submittedName>
        <fullName evidence="1">Uncharacterized protein</fullName>
    </submittedName>
</protein>
<name>A0AA94VH52_RHIRH</name>
<evidence type="ECO:0000313" key="2">
    <source>
        <dbReference type="Proteomes" id="UP000320858"/>
    </source>
</evidence>
<evidence type="ECO:0000313" key="1">
    <source>
        <dbReference type="EMBL" id="TRA91969.1"/>
    </source>
</evidence>
<dbReference type="EMBL" id="SGOB01000001">
    <property type="protein sequence ID" value="TRA91969.1"/>
    <property type="molecule type" value="Genomic_DNA"/>
</dbReference>
<comment type="caution">
    <text evidence="1">The sequence shown here is derived from an EMBL/GenBank/DDBJ whole genome shotgun (WGS) entry which is preliminary data.</text>
</comment>